<keyword evidence="1" id="KW-0560">Oxidoreductase</keyword>
<dbReference type="InterPro" id="IPR052973">
    <property type="entry name" value="Fungal_sec-metab_reg_TF"/>
</dbReference>
<feature type="compositionally biased region" description="Polar residues" evidence="2">
    <location>
        <begin position="236"/>
        <end position="248"/>
    </location>
</feature>
<evidence type="ECO:0000259" key="3">
    <source>
        <dbReference type="Pfam" id="PF02668"/>
    </source>
</evidence>
<comment type="caution">
    <text evidence="4">The sequence shown here is derived from an EMBL/GenBank/DDBJ whole genome shotgun (WGS) entry which is preliminary data.</text>
</comment>
<feature type="compositionally biased region" description="Basic and acidic residues" evidence="2">
    <location>
        <begin position="147"/>
        <end position="161"/>
    </location>
</feature>
<feature type="domain" description="TauD/TfdA-like" evidence="3">
    <location>
        <begin position="692"/>
        <end position="940"/>
    </location>
</feature>
<keyword evidence="5" id="KW-1185">Reference proteome</keyword>
<protein>
    <recommendedName>
        <fullName evidence="3">TauD/TfdA-like domain-containing protein</fullName>
    </recommendedName>
</protein>
<evidence type="ECO:0000313" key="5">
    <source>
        <dbReference type="Proteomes" id="UP001321760"/>
    </source>
</evidence>
<organism evidence="4 5">
    <name type="scientific">Podospora aff. communis PSN243</name>
    <dbReference type="NCBI Taxonomy" id="3040156"/>
    <lineage>
        <taxon>Eukaryota</taxon>
        <taxon>Fungi</taxon>
        <taxon>Dikarya</taxon>
        <taxon>Ascomycota</taxon>
        <taxon>Pezizomycotina</taxon>
        <taxon>Sordariomycetes</taxon>
        <taxon>Sordariomycetidae</taxon>
        <taxon>Sordariales</taxon>
        <taxon>Podosporaceae</taxon>
        <taxon>Podospora</taxon>
    </lineage>
</organism>
<sequence>MEFSEKDLEDIRRVAGLLNLTVDELIQQRRQSQASQISNHAQAAAVSAHHGIPTHFSVGGPGHVADPLTAHAVGGPNTPLPWHHARNFHRHDSMDVDSIEFEEYGDQPSAASVNSESVRNEETEVILLNPQAVWYDCDAGLWDFDDPAERQPSQDEARVEEDGGESFVSVSLMQLDADSGSTAPVEGPNRESESVGADWAIISSSPGSMSSFKTPMSPTTGSGEKRYHLIAPKTGRSPTQSIAAQASSHKIRKKRSPYQGAKKKDTHLTRQVHACVRCRMQRNRCVPDPTNPRGPCLTCQQKTVRMSRLPCLRYMVTDSTLFRTGLDYMPFYRAHPMIGPNHGDFHLERQWTNSPSKLLCLGQLQGPMSFQVELREFVPPANSTDVDLKGRPMYAVPWAIADPDAVVQAMNEYIDRGVTQYLYECLDDTNALVWDIFQQAYRASVFPVPNRMLQKTLRLWVACRFIESKWRCWAADGRQDPDLHNAPRDPFYDWDSLPSYLDYQIASIIIHRVLTPLRKDVLRELQGTFNIHSPKDWYITFLTSFILLQNYEMQMNFQRQFASRRKANLFTKQFDWASPKVRRMARLDPEQTAFMGQCRDFVHRLCCIMGVETTVPAVPERAWGSLRLKPSSPDTRDWPARMGGDACWGPSTFRSNNDFVFTLSQDDVAEVRGAVRHFNSLGLYGSEVDPTTFPLPVLGPRLLQLALDVHSGKGFAAIRGLRPEHFSPEDNVIVFLGISSYIGAQRGRQDEEGNMLMHIRDAKQSKAPQHDRPTRYSSRASTFHTDTFCDILALQTRACAVQGGRNLLSSSWTVYNKLMESHPHVCDLLAQPIWPFDSRGKFFECSTRPLLFYHGGRVIMNFAREPLLGLEGVKRASGLASLTPEQREALDIVEEVARQNQITLDAEPGDLLFINNHCILHSREAFADSPSVSRYLVRAWLRNPALAWKLPRALQEGSSRIYGDNELGERWNIVDVPKIRFRLSERLTS</sequence>
<evidence type="ECO:0000256" key="1">
    <source>
        <dbReference type="ARBA" id="ARBA00023002"/>
    </source>
</evidence>
<evidence type="ECO:0000256" key="2">
    <source>
        <dbReference type="SAM" id="MobiDB-lite"/>
    </source>
</evidence>
<accession>A0AAV9H3L2</accession>
<dbReference type="InterPro" id="IPR003819">
    <property type="entry name" value="TauD/TfdA-like"/>
</dbReference>
<name>A0AAV9H3L2_9PEZI</name>
<dbReference type="GO" id="GO:0016491">
    <property type="term" value="F:oxidoreductase activity"/>
    <property type="evidence" value="ECO:0007669"/>
    <property type="project" value="UniProtKB-KW"/>
</dbReference>
<feature type="region of interest" description="Disordered" evidence="2">
    <location>
        <begin position="235"/>
        <end position="265"/>
    </location>
</feature>
<reference evidence="4" key="2">
    <citation type="submission" date="2023-05" db="EMBL/GenBank/DDBJ databases">
        <authorList>
            <consortium name="Lawrence Berkeley National Laboratory"/>
            <person name="Steindorff A."/>
            <person name="Hensen N."/>
            <person name="Bonometti L."/>
            <person name="Westerberg I."/>
            <person name="Brannstrom I.O."/>
            <person name="Guillou S."/>
            <person name="Cros-Aarteil S."/>
            <person name="Calhoun S."/>
            <person name="Haridas S."/>
            <person name="Kuo A."/>
            <person name="Mondo S."/>
            <person name="Pangilinan J."/>
            <person name="Riley R."/>
            <person name="Labutti K."/>
            <person name="Andreopoulos B."/>
            <person name="Lipzen A."/>
            <person name="Chen C."/>
            <person name="Yanf M."/>
            <person name="Daum C."/>
            <person name="Ng V."/>
            <person name="Clum A."/>
            <person name="Ohm R."/>
            <person name="Martin F."/>
            <person name="Silar P."/>
            <person name="Natvig D."/>
            <person name="Lalanne C."/>
            <person name="Gautier V."/>
            <person name="Ament-Velasquez S.L."/>
            <person name="Kruys A."/>
            <person name="Hutchinson M.I."/>
            <person name="Powell A.J."/>
            <person name="Barry K."/>
            <person name="Miller A.N."/>
            <person name="Grigoriev I.V."/>
            <person name="Debuchy R."/>
            <person name="Gladieux P."/>
            <person name="Thoren M.H."/>
            <person name="Johannesson H."/>
        </authorList>
    </citation>
    <scope>NUCLEOTIDE SEQUENCE</scope>
    <source>
        <strain evidence="4">PSN243</strain>
    </source>
</reference>
<dbReference type="InterPro" id="IPR042098">
    <property type="entry name" value="TauD-like_sf"/>
</dbReference>
<dbReference type="EMBL" id="MU865915">
    <property type="protein sequence ID" value="KAK4455198.1"/>
    <property type="molecule type" value="Genomic_DNA"/>
</dbReference>
<dbReference type="Proteomes" id="UP001321760">
    <property type="component" value="Unassembled WGS sequence"/>
</dbReference>
<dbReference type="PANTHER" id="PTHR35392">
    <property type="entry name" value="ZN(II)2CYS6 TRANSCRIPTION FACTOR (EUROFUNG)-RELATED-RELATED"/>
    <property type="match status" value="1"/>
</dbReference>
<gene>
    <name evidence="4" type="ORF">QBC34DRAFT_445463</name>
</gene>
<dbReference type="AlphaFoldDB" id="A0AAV9H3L2"/>
<evidence type="ECO:0000313" key="4">
    <source>
        <dbReference type="EMBL" id="KAK4455198.1"/>
    </source>
</evidence>
<proteinExistence type="predicted"/>
<reference evidence="4" key="1">
    <citation type="journal article" date="2023" name="Mol. Phylogenet. Evol.">
        <title>Genome-scale phylogeny and comparative genomics of the fungal order Sordariales.</title>
        <authorList>
            <person name="Hensen N."/>
            <person name="Bonometti L."/>
            <person name="Westerberg I."/>
            <person name="Brannstrom I.O."/>
            <person name="Guillou S."/>
            <person name="Cros-Aarteil S."/>
            <person name="Calhoun S."/>
            <person name="Haridas S."/>
            <person name="Kuo A."/>
            <person name="Mondo S."/>
            <person name="Pangilinan J."/>
            <person name="Riley R."/>
            <person name="LaButti K."/>
            <person name="Andreopoulos B."/>
            <person name="Lipzen A."/>
            <person name="Chen C."/>
            <person name="Yan M."/>
            <person name="Daum C."/>
            <person name="Ng V."/>
            <person name="Clum A."/>
            <person name="Steindorff A."/>
            <person name="Ohm R.A."/>
            <person name="Martin F."/>
            <person name="Silar P."/>
            <person name="Natvig D.O."/>
            <person name="Lalanne C."/>
            <person name="Gautier V."/>
            <person name="Ament-Velasquez S.L."/>
            <person name="Kruys A."/>
            <person name="Hutchinson M.I."/>
            <person name="Powell A.J."/>
            <person name="Barry K."/>
            <person name="Miller A.N."/>
            <person name="Grigoriev I.V."/>
            <person name="Debuchy R."/>
            <person name="Gladieux P."/>
            <person name="Hiltunen Thoren M."/>
            <person name="Johannesson H."/>
        </authorList>
    </citation>
    <scope>NUCLEOTIDE SEQUENCE</scope>
    <source>
        <strain evidence="4">PSN243</strain>
    </source>
</reference>
<feature type="region of interest" description="Disordered" evidence="2">
    <location>
        <begin position="144"/>
        <end position="165"/>
    </location>
</feature>
<dbReference type="SUPFAM" id="SSF51197">
    <property type="entry name" value="Clavaminate synthase-like"/>
    <property type="match status" value="1"/>
</dbReference>
<dbReference type="Gene3D" id="3.60.130.10">
    <property type="entry name" value="Clavaminate synthase-like"/>
    <property type="match status" value="1"/>
</dbReference>
<dbReference type="PANTHER" id="PTHR35392:SF3">
    <property type="entry name" value="ZN(2)-C6 FUNGAL-TYPE DOMAIN-CONTAINING PROTEIN"/>
    <property type="match status" value="1"/>
</dbReference>
<dbReference type="Pfam" id="PF02668">
    <property type="entry name" value="TauD"/>
    <property type="match status" value="1"/>
</dbReference>